<evidence type="ECO:0000313" key="2">
    <source>
        <dbReference type="Proteomes" id="UP000246018"/>
    </source>
</evidence>
<organism evidence="1 2">
    <name type="scientific">Nocardioides gansuensis</name>
    <dbReference type="NCBI Taxonomy" id="2138300"/>
    <lineage>
        <taxon>Bacteria</taxon>
        <taxon>Bacillati</taxon>
        <taxon>Actinomycetota</taxon>
        <taxon>Actinomycetes</taxon>
        <taxon>Propionibacteriales</taxon>
        <taxon>Nocardioidaceae</taxon>
        <taxon>Nocardioides</taxon>
    </lineage>
</organism>
<name>A0A2T8FDH8_9ACTN</name>
<dbReference type="Proteomes" id="UP000246018">
    <property type="component" value="Unassembled WGS sequence"/>
</dbReference>
<sequence length="78" mass="8715">MVDDAFNLGVVPAVDTSPRMSRIEEPVLALIAIGDRVPKANEHHIEHLRLRAVGQRLFSDVHFVTSTRADGTYPVPRR</sequence>
<gene>
    <name evidence="1" type="ORF">DDE18_05485</name>
</gene>
<protein>
    <submittedName>
        <fullName evidence="1">Uncharacterized protein</fullName>
    </submittedName>
</protein>
<comment type="caution">
    <text evidence="1">The sequence shown here is derived from an EMBL/GenBank/DDBJ whole genome shotgun (WGS) entry which is preliminary data.</text>
</comment>
<reference evidence="1 2" key="1">
    <citation type="submission" date="2018-04" db="EMBL/GenBank/DDBJ databases">
        <title>Genome of Nocardioides gansuensis WSJ-1.</title>
        <authorList>
            <person name="Wu S."/>
            <person name="Wang G."/>
        </authorList>
    </citation>
    <scope>NUCLEOTIDE SEQUENCE [LARGE SCALE GENOMIC DNA]</scope>
    <source>
        <strain evidence="1 2">WSJ-1</strain>
    </source>
</reference>
<evidence type="ECO:0000313" key="1">
    <source>
        <dbReference type="EMBL" id="PVG83766.1"/>
    </source>
</evidence>
<proteinExistence type="predicted"/>
<dbReference type="AlphaFoldDB" id="A0A2T8FDH8"/>
<dbReference type="EMBL" id="QDGZ01000002">
    <property type="protein sequence ID" value="PVG83766.1"/>
    <property type="molecule type" value="Genomic_DNA"/>
</dbReference>
<keyword evidence="2" id="KW-1185">Reference proteome</keyword>
<accession>A0A2T8FDH8</accession>